<dbReference type="EMBL" id="JACRTG010000008">
    <property type="protein sequence ID" value="MBC8587225.1"/>
    <property type="molecule type" value="Genomic_DNA"/>
</dbReference>
<protein>
    <submittedName>
        <fullName evidence="5">Transketolase family protein</fullName>
    </submittedName>
</protein>
<dbReference type="Proteomes" id="UP000601171">
    <property type="component" value="Unassembled WGS sequence"/>
</dbReference>
<dbReference type="Pfam" id="PF02780">
    <property type="entry name" value="Transketolase_C"/>
    <property type="match status" value="1"/>
</dbReference>
<dbReference type="InterPro" id="IPR033248">
    <property type="entry name" value="Transketolase_C"/>
</dbReference>
<proteinExistence type="inferred from homology"/>
<evidence type="ECO:0000259" key="4">
    <source>
        <dbReference type="SMART" id="SM00861"/>
    </source>
</evidence>
<dbReference type="Pfam" id="PF02779">
    <property type="entry name" value="Transket_pyr"/>
    <property type="match status" value="1"/>
</dbReference>
<dbReference type="InterPro" id="IPR029061">
    <property type="entry name" value="THDP-binding"/>
</dbReference>
<sequence length="324" mass="35803">MTAIPTKNRIEEDKEMRVAYCEALMDLASENENIVVLDADLMSSMGMVPFSKKYPERTFNVGVQEANMIGVAAGLSATGKIPYAHTFGPFASRRCFDQIFLSCGYAKNNVRITGSDPGVTAAFNGGTHMPFEDIGLMRNIPDITILEPVDTTMLTDLIKQIAAPFGVFYIRLLRKNAIKIYEEGSTFEIGKAVKLLDGDDVTIIATGIMVDEALKAAEELNKKGIFARVLNMFTIKPIDKEAIIKAARETKAIVTCENHNIINGLGSAVAEVIVENYPIPMERVGVNDLFGEVGPESYLRGRFNLTKEEIVKKVEVVLKRKERR</sequence>
<evidence type="ECO:0000256" key="2">
    <source>
        <dbReference type="ARBA" id="ARBA00007131"/>
    </source>
</evidence>
<dbReference type="CDD" id="cd07033">
    <property type="entry name" value="TPP_PYR_DXS_TK_like"/>
    <property type="match status" value="1"/>
</dbReference>
<dbReference type="InterPro" id="IPR051157">
    <property type="entry name" value="PDH/Transketolase"/>
</dbReference>
<comment type="caution">
    <text evidence="5">The sequence shown here is derived from an EMBL/GenBank/DDBJ whole genome shotgun (WGS) entry which is preliminary data.</text>
</comment>
<dbReference type="SMART" id="SM00861">
    <property type="entry name" value="Transket_pyr"/>
    <property type="match status" value="1"/>
</dbReference>
<dbReference type="Gene3D" id="3.40.50.920">
    <property type="match status" value="1"/>
</dbReference>
<comment type="cofactor">
    <cofactor evidence="1">
        <name>thiamine diphosphate</name>
        <dbReference type="ChEBI" id="CHEBI:58937"/>
    </cofactor>
</comment>
<dbReference type="Gene3D" id="3.40.50.970">
    <property type="match status" value="1"/>
</dbReference>
<evidence type="ECO:0000256" key="1">
    <source>
        <dbReference type="ARBA" id="ARBA00001964"/>
    </source>
</evidence>
<evidence type="ECO:0000313" key="5">
    <source>
        <dbReference type="EMBL" id="MBC8587225.1"/>
    </source>
</evidence>
<comment type="similarity">
    <text evidence="2">Belongs to the transketolase family.</text>
</comment>
<dbReference type="InterPro" id="IPR009014">
    <property type="entry name" value="Transketo_C/PFOR_II"/>
</dbReference>
<dbReference type="FunFam" id="3.40.50.970:FF:000129">
    <property type="entry name" value="Transketolase"/>
    <property type="match status" value="1"/>
</dbReference>
<name>A0A926ERK1_9FIRM</name>
<dbReference type="PANTHER" id="PTHR43825:SF1">
    <property type="entry name" value="TRANSKETOLASE-LIKE PYRIMIDINE-BINDING DOMAIN-CONTAINING PROTEIN"/>
    <property type="match status" value="1"/>
</dbReference>
<dbReference type="InterPro" id="IPR005475">
    <property type="entry name" value="Transketolase-like_Pyr-bd"/>
</dbReference>
<dbReference type="AlphaFoldDB" id="A0A926ERK1"/>
<keyword evidence="3" id="KW-0786">Thiamine pyrophosphate</keyword>
<evidence type="ECO:0000313" key="6">
    <source>
        <dbReference type="Proteomes" id="UP000601171"/>
    </source>
</evidence>
<feature type="domain" description="Transketolase-like pyrimidine-binding" evidence="4">
    <location>
        <begin position="14"/>
        <end position="180"/>
    </location>
</feature>
<organism evidence="5 6">
    <name type="scientific">Paratissierella segnis</name>
    <dbReference type="NCBI Taxonomy" id="2763679"/>
    <lineage>
        <taxon>Bacteria</taxon>
        <taxon>Bacillati</taxon>
        <taxon>Bacillota</taxon>
        <taxon>Tissierellia</taxon>
        <taxon>Tissierellales</taxon>
        <taxon>Tissierellaceae</taxon>
        <taxon>Paratissierella</taxon>
    </lineage>
</organism>
<dbReference type="SUPFAM" id="SSF52518">
    <property type="entry name" value="Thiamin diphosphate-binding fold (THDP-binding)"/>
    <property type="match status" value="1"/>
</dbReference>
<dbReference type="RefSeq" id="WP_262428695.1">
    <property type="nucleotide sequence ID" value="NZ_JACRTG010000008.1"/>
</dbReference>
<keyword evidence="6" id="KW-1185">Reference proteome</keyword>
<dbReference type="PANTHER" id="PTHR43825">
    <property type="entry name" value="PYRUVATE DEHYDROGENASE E1 COMPONENT"/>
    <property type="match status" value="1"/>
</dbReference>
<accession>A0A926ERK1</accession>
<evidence type="ECO:0000256" key="3">
    <source>
        <dbReference type="ARBA" id="ARBA00023052"/>
    </source>
</evidence>
<gene>
    <name evidence="5" type="ORF">H8707_03075</name>
</gene>
<dbReference type="SUPFAM" id="SSF52922">
    <property type="entry name" value="TK C-terminal domain-like"/>
    <property type="match status" value="1"/>
</dbReference>
<reference evidence="5" key="1">
    <citation type="submission" date="2020-08" db="EMBL/GenBank/DDBJ databases">
        <title>Genome public.</title>
        <authorList>
            <person name="Liu C."/>
            <person name="Sun Q."/>
        </authorList>
    </citation>
    <scope>NUCLEOTIDE SEQUENCE</scope>
    <source>
        <strain evidence="5">BX21</strain>
    </source>
</reference>